<dbReference type="Gene3D" id="3.50.50.60">
    <property type="entry name" value="FAD/NAD(P)-binding domain"/>
    <property type="match status" value="1"/>
</dbReference>
<dbReference type="HOGENOM" id="CLU_009665_14_2_1"/>
<gene>
    <name evidence="6" type="ORF">Z517_07828</name>
</gene>
<dbReference type="PANTHER" id="PTHR43004">
    <property type="entry name" value="TRK SYSTEM POTASSIUM UPTAKE PROTEIN"/>
    <property type="match status" value="1"/>
</dbReference>
<evidence type="ECO:0000256" key="2">
    <source>
        <dbReference type="ARBA" id="ARBA00022827"/>
    </source>
</evidence>
<reference evidence="6 7" key="1">
    <citation type="submission" date="2015-01" db="EMBL/GenBank/DDBJ databases">
        <title>The Genome Sequence of Fonsecaea pedrosoi CBS 271.37.</title>
        <authorList>
            <consortium name="The Broad Institute Genomics Platform"/>
            <person name="Cuomo C."/>
            <person name="de Hoog S."/>
            <person name="Gorbushina A."/>
            <person name="Stielow B."/>
            <person name="Teixiera M."/>
            <person name="Abouelleil A."/>
            <person name="Chapman S.B."/>
            <person name="Priest M."/>
            <person name="Young S.K."/>
            <person name="Wortman J."/>
            <person name="Nusbaum C."/>
            <person name="Birren B."/>
        </authorList>
    </citation>
    <scope>NUCLEOTIDE SEQUENCE [LARGE SCALE GENOMIC DNA]</scope>
    <source>
        <strain evidence="6 7">CBS 271.37</strain>
    </source>
</reference>
<dbReference type="Proteomes" id="UP000053029">
    <property type="component" value="Unassembled WGS sequence"/>
</dbReference>
<protein>
    <recommendedName>
        <fullName evidence="5">FAD-binding domain-containing protein</fullName>
    </recommendedName>
</protein>
<evidence type="ECO:0000313" key="6">
    <source>
        <dbReference type="EMBL" id="KIW77995.1"/>
    </source>
</evidence>
<accession>A0A0D2GHI3</accession>
<evidence type="ECO:0000313" key="7">
    <source>
        <dbReference type="Proteomes" id="UP000053029"/>
    </source>
</evidence>
<dbReference type="PANTHER" id="PTHR43004:SF21">
    <property type="entry name" value="FAD-BINDING DOMAIN-CONTAINING PROTEIN-RELATED"/>
    <property type="match status" value="1"/>
</dbReference>
<dbReference type="PRINTS" id="PR00420">
    <property type="entry name" value="RNGMNOXGNASE"/>
</dbReference>
<dbReference type="SUPFAM" id="SSF51905">
    <property type="entry name" value="FAD/NAD(P)-binding domain"/>
    <property type="match status" value="1"/>
</dbReference>
<evidence type="ECO:0000259" key="5">
    <source>
        <dbReference type="Pfam" id="PF01494"/>
    </source>
</evidence>
<dbReference type="GeneID" id="25307318"/>
<feature type="domain" description="FAD-binding" evidence="5">
    <location>
        <begin position="36"/>
        <end position="413"/>
    </location>
</feature>
<dbReference type="RefSeq" id="XP_013281803.1">
    <property type="nucleotide sequence ID" value="XM_013426349.1"/>
</dbReference>
<name>A0A0D2GHI3_9EURO</name>
<dbReference type="STRING" id="1442368.A0A0D2GHI3"/>
<keyword evidence="2" id="KW-0274">FAD</keyword>
<dbReference type="GO" id="GO:0016709">
    <property type="term" value="F:oxidoreductase activity, acting on paired donors, with incorporation or reduction of molecular oxygen, NAD(P)H as one donor, and incorporation of one atom of oxygen"/>
    <property type="evidence" value="ECO:0007669"/>
    <property type="project" value="UniProtKB-ARBA"/>
</dbReference>
<dbReference type="EMBL" id="KN846973">
    <property type="protein sequence ID" value="KIW77995.1"/>
    <property type="molecule type" value="Genomic_DNA"/>
</dbReference>
<dbReference type="InterPro" id="IPR036188">
    <property type="entry name" value="FAD/NAD-bd_sf"/>
</dbReference>
<dbReference type="InterPro" id="IPR050641">
    <property type="entry name" value="RIFMO-like"/>
</dbReference>
<evidence type="ECO:0000256" key="3">
    <source>
        <dbReference type="ARBA" id="ARBA00023002"/>
    </source>
</evidence>
<evidence type="ECO:0000256" key="4">
    <source>
        <dbReference type="SAM" id="MobiDB-lite"/>
    </source>
</evidence>
<dbReference type="InterPro" id="IPR002938">
    <property type="entry name" value="FAD-bd"/>
</dbReference>
<dbReference type="Pfam" id="PF21274">
    <property type="entry name" value="Rng_hyd_C"/>
    <property type="match status" value="1"/>
</dbReference>
<dbReference type="OrthoDB" id="4130017at2759"/>
<dbReference type="Gene3D" id="3.40.30.120">
    <property type="match status" value="1"/>
</dbReference>
<dbReference type="VEuPathDB" id="FungiDB:Z517_07828"/>
<evidence type="ECO:0000256" key="1">
    <source>
        <dbReference type="ARBA" id="ARBA00022630"/>
    </source>
</evidence>
<sequence length="658" mass="73407">MEQEDTPNPGAGGSEGASGTNPVKEQEVEEVLADDTVLIIGGGPVGMMTATVLAFYRIRSVVLERNLTTTRWPKMDLTNVRSMEFFRKLGLAEGLRERGVPSHIPYTVLISSGLSQDSAITQWNHPSVDEYRRMIAERNDGTMPLEPWQRISQEIFEAWLKQLSEANDLIDLRFGWKLETIQETGEGVEATVTDLNSSKSVRFRSRYAVGCDGASSRVRRNLNIPLDGGPVPGFVLLVHFKSNDLARLHKQGRFWHLFMAGEHVMGGATISQDEKARMPGHFYPTRDTFTTHLFLPMDADESAIGTEEAVYRVLGGMYQPYEVKIDQVLVRSTYRPSVAVARQYSGPQGWIYLAGDSAHQNIPTGGYGMNMGLGDAYDIGWKLAAVLQGWAGKGVLQSYQEERRPVALTNVERSGVHMAVHGAVPNILKGFANELDADTDKGRQLRQEIHQHYQANDGENTDRGIEMGYRYKSTITIPDTTTKEPHWTAHEYVPTTWPGSRPPHVFLKDGKTAIFDLLGKYFTLVHFISGDTDTAGHAEYFDEAAKTMGIPLEHVILKNEDHARTLWERDLVLIRPDGHVSWRGNTISHRSTAFHVLEVAVGHHFDEAGSTISQQKTGVNGEADNAPGKEQPREFTLVGEVESQDSEYQLDKMGEFQK</sequence>
<dbReference type="AlphaFoldDB" id="A0A0D2GHI3"/>
<keyword evidence="7" id="KW-1185">Reference proteome</keyword>
<feature type="region of interest" description="Disordered" evidence="4">
    <location>
        <begin position="1"/>
        <end position="25"/>
    </location>
</feature>
<proteinExistence type="predicted"/>
<dbReference type="Gene3D" id="3.30.9.10">
    <property type="entry name" value="D-Amino Acid Oxidase, subunit A, domain 2"/>
    <property type="match status" value="1"/>
</dbReference>
<organism evidence="6 7">
    <name type="scientific">Fonsecaea pedrosoi CBS 271.37</name>
    <dbReference type="NCBI Taxonomy" id="1442368"/>
    <lineage>
        <taxon>Eukaryota</taxon>
        <taxon>Fungi</taxon>
        <taxon>Dikarya</taxon>
        <taxon>Ascomycota</taxon>
        <taxon>Pezizomycotina</taxon>
        <taxon>Eurotiomycetes</taxon>
        <taxon>Chaetothyriomycetidae</taxon>
        <taxon>Chaetothyriales</taxon>
        <taxon>Herpotrichiellaceae</taxon>
        <taxon>Fonsecaea</taxon>
    </lineage>
</organism>
<dbReference type="GO" id="GO:0071949">
    <property type="term" value="F:FAD binding"/>
    <property type="evidence" value="ECO:0007669"/>
    <property type="project" value="InterPro"/>
</dbReference>
<dbReference type="Pfam" id="PF01494">
    <property type="entry name" value="FAD_binding_3"/>
    <property type="match status" value="1"/>
</dbReference>
<keyword evidence="3" id="KW-0560">Oxidoreductase</keyword>
<keyword evidence="1" id="KW-0285">Flavoprotein</keyword>